<protein>
    <submittedName>
        <fullName evidence="1">Ester cyclase</fullName>
    </submittedName>
</protein>
<evidence type="ECO:0000313" key="2">
    <source>
        <dbReference type="Proteomes" id="UP000260862"/>
    </source>
</evidence>
<dbReference type="Proteomes" id="UP000260862">
    <property type="component" value="Unassembled WGS sequence"/>
</dbReference>
<reference evidence="1 2" key="1">
    <citation type="submission" date="2018-08" db="EMBL/GenBank/DDBJ databases">
        <title>A genome reference for cultivated species of the human gut microbiota.</title>
        <authorList>
            <person name="Zou Y."/>
            <person name="Xue W."/>
            <person name="Luo G."/>
        </authorList>
    </citation>
    <scope>NUCLEOTIDE SEQUENCE [LARGE SCALE GENOMIC DNA]</scope>
    <source>
        <strain evidence="1 2">TF10-3AC</strain>
    </source>
</reference>
<dbReference type="InterPro" id="IPR009959">
    <property type="entry name" value="Cyclase_SnoaL-like"/>
</dbReference>
<dbReference type="PANTHER" id="PTHR38436:SF1">
    <property type="entry name" value="ESTER CYCLASE"/>
    <property type="match status" value="1"/>
</dbReference>
<dbReference type="Pfam" id="PF07366">
    <property type="entry name" value="SnoaL"/>
    <property type="match status" value="1"/>
</dbReference>
<proteinExistence type="predicted"/>
<dbReference type="AlphaFoldDB" id="A0A3E4N390"/>
<keyword evidence="2" id="KW-1185">Reference proteome</keyword>
<dbReference type="RefSeq" id="WP_117672061.1">
    <property type="nucleotide sequence ID" value="NZ_CABOGR010000010.1"/>
</dbReference>
<sequence length="153" mass="17220">MMKNEVTSEQASVLEKNKQVMQQFIRFINTGDRSIGETIIAPEVIFYAPTSPEPLHGFEGYMDVLRMMRGAMPDVQWNAEEVIAEGDKVMIRFTMSGTQTQPFMGMLATGKPVRVTAMNIYELKDSKIVREHSVPDLFSMLMQLGMLPVPGSK</sequence>
<evidence type="ECO:0000313" key="1">
    <source>
        <dbReference type="EMBL" id="RGK56511.1"/>
    </source>
</evidence>
<name>A0A3E4N390_9BACT</name>
<dbReference type="EMBL" id="QSQT01000010">
    <property type="protein sequence ID" value="RGK56511.1"/>
    <property type="molecule type" value="Genomic_DNA"/>
</dbReference>
<accession>A0A3E4N390</accession>
<organism evidence="1 2">
    <name type="scientific">Phocaeicola plebeius</name>
    <dbReference type="NCBI Taxonomy" id="310297"/>
    <lineage>
        <taxon>Bacteria</taxon>
        <taxon>Pseudomonadati</taxon>
        <taxon>Bacteroidota</taxon>
        <taxon>Bacteroidia</taxon>
        <taxon>Bacteroidales</taxon>
        <taxon>Bacteroidaceae</taxon>
        <taxon>Phocaeicola</taxon>
    </lineage>
</organism>
<dbReference type="GO" id="GO:0030638">
    <property type="term" value="P:polyketide metabolic process"/>
    <property type="evidence" value="ECO:0007669"/>
    <property type="project" value="InterPro"/>
</dbReference>
<comment type="caution">
    <text evidence="1">The sequence shown here is derived from an EMBL/GenBank/DDBJ whole genome shotgun (WGS) entry which is preliminary data.</text>
</comment>
<dbReference type="InterPro" id="IPR032710">
    <property type="entry name" value="NTF2-like_dom_sf"/>
</dbReference>
<dbReference type="SUPFAM" id="SSF54427">
    <property type="entry name" value="NTF2-like"/>
    <property type="match status" value="1"/>
</dbReference>
<gene>
    <name evidence="1" type="ORF">DXD04_06940</name>
</gene>
<dbReference type="Gene3D" id="3.10.450.50">
    <property type="match status" value="1"/>
</dbReference>
<dbReference type="PANTHER" id="PTHR38436">
    <property type="entry name" value="POLYKETIDE CYCLASE SNOAL-LIKE DOMAIN"/>
    <property type="match status" value="1"/>
</dbReference>